<keyword evidence="2" id="KW-1185">Reference proteome</keyword>
<proteinExistence type="predicted"/>
<comment type="caution">
    <text evidence="1">The sequence shown here is derived from an EMBL/GenBank/DDBJ whole genome shotgun (WGS) entry which is preliminary data.</text>
</comment>
<protein>
    <submittedName>
        <fullName evidence="1">Uncharacterized protein</fullName>
    </submittedName>
</protein>
<dbReference type="AlphaFoldDB" id="A0A2A2D7G2"/>
<dbReference type="EMBL" id="NSJV01000254">
    <property type="protein sequence ID" value="PAU48403.1"/>
    <property type="molecule type" value="Genomic_DNA"/>
</dbReference>
<evidence type="ECO:0000313" key="2">
    <source>
        <dbReference type="Proteomes" id="UP000218944"/>
    </source>
</evidence>
<accession>A0A2A2D7G2</accession>
<organism evidence="1 2">
    <name type="scientific">Streptomyces albireticuli</name>
    <dbReference type="NCBI Taxonomy" id="1940"/>
    <lineage>
        <taxon>Bacteria</taxon>
        <taxon>Bacillati</taxon>
        <taxon>Actinomycetota</taxon>
        <taxon>Actinomycetes</taxon>
        <taxon>Kitasatosporales</taxon>
        <taxon>Streptomycetaceae</taxon>
        <taxon>Streptomyces</taxon>
    </lineage>
</organism>
<gene>
    <name evidence="1" type="ORF">CK936_13500</name>
</gene>
<dbReference type="Gene3D" id="1.10.10.10">
    <property type="entry name" value="Winged helix-like DNA-binding domain superfamily/Winged helix DNA-binding domain"/>
    <property type="match status" value="1"/>
</dbReference>
<sequence length="240" mass="25766">MPTTRVPDQTGRALTALDHRIESVTGHSVDQLWEHRDRGLLDAPRARLVDVHRSLVQAETSVTFYRVLLNRLSSGEFLIDKALFARIDRTVGQLKDAVAARGECEREVLAALEPVKAAARTHGPAATQEMTAPDIAALLAIAQGAKLHEHLLTQRLSVVTASGARIAYGQLQRLDEAGLVERDTSHPVHAGQPVTLTDAGRAALSGSRRTSLPIAPAHRAGAWPPALAADARGTTAARRH</sequence>
<dbReference type="Proteomes" id="UP000218944">
    <property type="component" value="Unassembled WGS sequence"/>
</dbReference>
<evidence type="ECO:0000313" key="1">
    <source>
        <dbReference type="EMBL" id="PAU48403.1"/>
    </source>
</evidence>
<dbReference type="RefSeq" id="WP_095581201.1">
    <property type="nucleotide sequence ID" value="NZ_JAJQQS010000010.1"/>
</dbReference>
<reference evidence="1 2" key="1">
    <citation type="submission" date="2017-08" db="EMBL/GenBank/DDBJ databases">
        <title>Genome sequence of Streptomyces albireticuli NRRL B-1670.</title>
        <authorList>
            <person name="Graham D.E."/>
            <person name="Mahan K.M."/>
            <person name="Klingeman D.M."/>
            <person name="Hettich R.L."/>
            <person name="Parry R.J."/>
            <person name="Spain J.C."/>
        </authorList>
    </citation>
    <scope>NUCLEOTIDE SEQUENCE [LARGE SCALE GENOMIC DNA]</scope>
    <source>
        <strain evidence="1 2">NRRL B-1670</strain>
    </source>
</reference>
<name>A0A2A2D7G2_9ACTN</name>
<dbReference type="InterPro" id="IPR036388">
    <property type="entry name" value="WH-like_DNA-bd_sf"/>
</dbReference>